<dbReference type="Gene3D" id="2.20.100.10">
    <property type="entry name" value="Thrombospondin type-1 (TSP1) repeat"/>
    <property type="match status" value="1"/>
</dbReference>
<sequence length="1233" mass="132784">MDGSVDSYSLRPPPVYYVLSGDLHVNYSRPSDVILPHAFVRLEYWSKTRNQAVEVQSLGLALDRRSGALIFACGVLEIAGSYSLRMFTHRGGTILARASLDVRWPEITVSLPSELIALTTSAKLEVTSSATCAAKREQFQFRVKLYHMRRTTFVGTKTEDDKKSPEKGGVGDPWRSADVVSEMRFPAIDKNNTAISLGCHLFDLDGWYRAVLVSTSPDAPPLSSSNVLSVVWGHGYQLSVFRPSVFPCNNTLSVVYSYPPCASADDRIRLYSRTRTAAGSPAAPLDRKYVIETRPELESSKMELKCDLFSVSASGFCLTYVSVTRGDVFTEQTEKCLPAYPNSAFPIAGNWGQWTSWGACSVTCGAGKKQRFRLCDSPPPRHGGEFCQGGHVEWSPCLRHCSDMLPRTPLHSPVLEPSCPCGCNKAGQNEGQIIATGRCQGLSKWTLQVDDGQEIVLHFDYFNLNYSQQWVKIRDGTLPNDKLLFSSFDSGYPVKVVTSGPVATVEFMTSPITSSSGPATYRDFPEKASLPIHINGFIVSYHSSAAPITTAGPLLFKYHEKPAMLPGVTIAGIAICVAAIAVAVAFVIVQRFTAKGRRAKYAMAASTSMDSPTQTEGIERGGEAESNNSPAHRTLSSAQSSSPSSQGNTINVDMEVPLTGKLKRKAGIEDGAGVEGRQDQDVKEKSSKELGKSRHQKKKRKKKLMVRIDMNPVALQSSEQGPTANAGTSSSPRLEVIDTDEIEKLEMISPTVPKSDHATISPPSKHHCPHHHRRRHRDRPEVSSSKFDLLRKLRHARGGLDAAEGDNKNELSRSSKSASGVPSDLERDVTGSSGSRSPVSVATTKAEVNWPKSTDGSRGGDSGGVGGAANFVRAALHEVVGRTFASSSSTSDRHKRSAAAGLGYNQHPQRRPPSEEIPLMDSMTSSLDSPSHFNTIVKSESQDSATTSFVNRGDGLPPARRPTSLTASYNSTVSNDGDSPSQELQLKSKHFNRSAVMDKVSGVPRPTKPSPSALTPSSSSIPPPPSASDIKSQSQSESTKRTLPQLRSYPHPSSSSKPPTKPHQIVPERAQSMTTPQTPTPTQPHFDERVSSLPKPDGQSPRPSKRESPGPSTPDSKTLTRTANPPRTNAGTSNLGAGKNSNLAPISINTSNSGSGSAAIIQGTISPETAGSSRNLAIPPHLQGKKAPGNHGDLAQAQNSSSRLSGKSTPTSQGLPSPDEKNLSVLFHYRIEI</sequence>
<dbReference type="EMBL" id="BMAT01012656">
    <property type="protein sequence ID" value="GFR96214.1"/>
    <property type="molecule type" value="Genomic_DNA"/>
</dbReference>
<proteinExistence type="predicted"/>
<keyword evidence="3" id="KW-1133">Transmembrane helix</keyword>
<feature type="compositionally biased region" description="Low complexity" evidence="2">
    <location>
        <begin position="1048"/>
        <end position="1058"/>
    </location>
</feature>
<dbReference type="Pfam" id="PF24311">
    <property type="entry name" value="THSD1_D3"/>
    <property type="match status" value="1"/>
</dbReference>
<dbReference type="GO" id="GO:0071944">
    <property type="term" value="C:cell periphery"/>
    <property type="evidence" value="ECO:0007669"/>
    <property type="project" value="TreeGrafter"/>
</dbReference>
<evidence type="ECO:0000256" key="2">
    <source>
        <dbReference type="SAM" id="MobiDB-lite"/>
    </source>
</evidence>
<dbReference type="InterPro" id="IPR000884">
    <property type="entry name" value="TSP1_rpt"/>
</dbReference>
<reference evidence="5 6" key="1">
    <citation type="journal article" date="2021" name="Elife">
        <title>Chloroplast acquisition without the gene transfer in kleptoplastic sea slugs, Plakobranchus ocellatus.</title>
        <authorList>
            <person name="Maeda T."/>
            <person name="Takahashi S."/>
            <person name="Yoshida T."/>
            <person name="Shimamura S."/>
            <person name="Takaki Y."/>
            <person name="Nagai Y."/>
            <person name="Toyoda A."/>
            <person name="Suzuki Y."/>
            <person name="Arimoto A."/>
            <person name="Ishii H."/>
            <person name="Satoh N."/>
            <person name="Nishiyama T."/>
            <person name="Hasebe M."/>
            <person name="Maruyama T."/>
            <person name="Minagawa J."/>
            <person name="Obokata J."/>
            <person name="Shigenobu S."/>
        </authorList>
    </citation>
    <scope>NUCLEOTIDE SEQUENCE [LARGE SCALE GENOMIC DNA]</scope>
</reference>
<feature type="compositionally biased region" description="Polar residues" evidence="2">
    <location>
        <begin position="1113"/>
        <end position="1144"/>
    </location>
</feature>
<accession>A0AAV4HER1</accession>
<feature type="region of interest" description="Disordered" evidence="2">
    <location>
        <begin position="603"/>
        <end position="651"/>
    </location>
</feature>
<name>A0AAV4HER1_9GAST</name>
<keyword evidence="3" id="KW-0472">Membrane</keyword>
<dbReference type="FunFam" id="2.20.100.10:FF:000001">
    <property type="entry name" value="semaphorin-5A isoform X1"/>
    <property type="match status" value="1"/>
</dbReference>
<comment type="caution">
    <text evidence="5">The sequence shown here is derived from an EMBL/GenBank/DDBJ whole genome shotgun (WGS) entry which is preliminary data.</text>
</comment>
<evidence type="ECO:0000256" key="1">
    <source>
        <dbReference type="ARBA" id="ARBA00023157"/>
    </source>
</evidence>
<dbReference type="InterPro" id="IPR035914">
    <property type="entry name" value="Sperma_CUB_dom_sf"/>
</dbReference>
<feature type="compositionally biased region" description="Basic residues" evidence="2">
    <location>
        <begin position="764"/>
        <end position="777"/>
    </location>
</feature>
<feature type="compositionally biased region" description="Low complexity" evidence="2">
    <location>
        <begin position="1010"/>
        <end position="1020"/>
    </location>
</feature>
<protein>
    <submittedName>
        <fullName evidence="5">Thrombospondin-1</fullName>
    </submittedName>
</protein>
<feature type="compositionally biased region" description="Gly residues" evidence="2">
    <location>
        <begin position="857"/>
        <end position="867"/>
    </location>
</feature>
<feature type="region of interest" description="Disordered" evidence="2">
    <location>
        <begin position="667"/>
        <end position="868"/>
    </location>
</feature>
<feature type="compositionally biased region" description="Low complexity" evidence="2">
    <location>
        <begin position="1146"/>
        <end position="1166"/>
    </location>
</feature>
<feature type="compositionally biased region" description="Basic residues" evidence="2">
    <location>
        <begin position="693"/>
        <end position="705"/>
    </location>
</feature>
<feature type="compositionally biased region" description="Basic and acidic residues" evidence="2">
    <location>
        <begin position="676"/>
        <end position="692"/>
    </location>
</feature>
<dbReference type="SMART" id="SM00209">
    <property type="entry name" value="TSP1"/>
    <property type="match status" value="1"/>
</dbReference>
<feature type="domain" description="CUB" evidence="4">
    <location>
        <begin position="421"/>
        <end position="544"/>
    </location>
</feature>
<keyword evidence="6" id="KW-1185">Reference proteome</keyword>
<dbReference type="PROSITE" id="PS50092">
    <property type="entry name" value="TSP1"/>
    <property type="match status" value="1"/>
</dbReference>
<dbReference type="Gene3D" id="2.60.120.290">
    <property type="entry name" value="Spermadhesin, CUB domain"/>
    <property type="match status" value="1"/>
</dbReference>
<keyword evidence="1" id="KW-1015">Disulfide bond</keyword>
<gene>
    <name evidence="5" type="ORF">ElyMa_006292500</name>
</gene>
<feature type="compositionally biased region" description="Polar residues" evidence="2">
    <location>
        <begin position="625"/>
        <end position="635"/>
    </location>
</feature>
<evidence type="ECO:0000259" key="4">
    <source>
        <dbReference type="SMART" id="SM00042"/>
    </source>
</evidence>
<organism evidence="5 6">
    <name type="scientific">Elysia marginata</name>
    <dbReference type="NCBI Taxonomy" id="1093978"/>
    <lineage>
        <taxon>Eukaryota</taxon>
        <taxon>Metazoa</taxon>
        <taxon>Spiralia</taxon>
        <taxon>Lophotrochozoa</taxon>
        <taxon>Mollusca</taxon>
        <taxon>Gastropoda</taxon>
        <taxon>Heterobranchia</taxon>
        <taxon>Euthyneura</taxon>
        <taxon>Panpulmonata</taxon>
        <taxon>Sacoglossa</taxon>
        <taxon>Placobranchoidea</taxon>
        <taxon>Plakobranchidae</taxon>
        <taxon>Elysia</taxon>
    </lineage>
</organism>
<evidence type="ECO:0000256" key="3">
    <source>
        <dbReference type="SAM" id="Phobius"/>
    </source>
</evidence>
<evidence type="ECO:0000313" key="5">
    <source>
        <dbReference type="EMBL" id="GFR96214.1"/>
    </source>
</evidence>
<feature type="compositionally biased region" description="Polar residues" evidence="2">
    <location>
        <begin position="963"/>
        <end position="985"/>
    </location>
</feature>
<dbReference type="SUPFAM" id="SSF82895">
    <property type="entry name" value="TSP-1 type 1 repeat"/>
    <property type="match status" value="1"/>
</dbReference>
<feature type="compositionally biased region" description="Polar residues" evidence="2">
    <location>
        <begin position="922"/>
        <end position="950"/>
    </location>
</feature>
<feature type="transmembrane region" description="Helical" evidence="3">
    <location>
        <begin position="563"/>
        <end position="589"/>
    </location>
</feature>
<keyword evidence="3" id="KW-0812">Transmembrane</keyword>
<dbReference type="AlphaFoldDB" id="A0AAV4HER1"/>
<dbReference type="Proteomes" id="UP000762676">
    <property type="component" value="Unassembled WGS sequence"/>
</dbReference>
<dbReference type="InterPro" id="IPR000859">
    <property type="entry name" value="CUB_dom"/>
</dbReference>
<dbReference type="PANTHER" id="PTHR16311:SF3">
    <property type="entry name" value="THROMBOSPONDIN TYPE-1 DOMAIN-CONTAINING PROTEIN 1"/>
    <property type="match status" value="1"/>
</dbReference>
<feature type="compositionally biased region" description="Polar residues" evidence="2">
    <location>
        <begin position="714"/>
        <end position="732"/>
    </location>
</feature>
<evidence type="ECO:0000313" key="6">
    <source>
        <dbReference type="Proteomes" id="UP000762676"/>
    </source>
</evidence>
<dbReference type="SMART" id="SM00042">
    <property type="entry name" value="CUB"/>
    <property type="match status" value="1"/>
</dbReference>
<feature type="compositionally biased region" description="Polar residues" evidence="2">
    <location>
        <begin position="605"/>
        <end position="616"/>
    </location>
</feature>
<feature type="region of interest" description="Disordered" evidence="2">
    <location>
        <begin position="882"/>
        <end position="1222"/>
    </location>
</feature>
<feature type="compositionally biased region" description="Low complexity" evidence="2">
    <location>
        <begin position="636"/>
        <end position="646"/>
    </location>
</feature>
<feature type="compositionally biased region" description="Polar residues" evidence="2">
    <location>
        <begin position="830"/>
        <end position="843"/>
    </location>
</feature>
<feature type="compositionally biased region" description="Polar residues" evidence="2">
    <location>
        <begin position="1196"/>
        <end position="1215"/>
    </location>
</feature>
<dbReference type="Pfam" id="PF00090">
    <property type="entry name" value="TSP_1"/>
    <property type="match status" value="1"/>
</dbReference>
<dbReference type="PANTHER" id="PTHR16311">
    <property type="entry name" value="THROMBOSPONDIN TYPE I DOMAIN-CONTAINING 1"/>
    <property type="match status" value="1"/>
</dbReference>
<dbReference type="InterPro" id="IPR056219">
    <property type="entry name" value="THSD1_D3"/>
</dbReference>
<dbReference type="CDD" id="cd00041">
    <property type="entry name" value="CUB"/>
    <property type="match status" value="1"/>
</dbReference>
<dbReference type="InterPro" id="IPR036383">
    <property type="entry name" value="TSP1_rpt_sf"/>
</dbReference>
<dbReference type="SUPFAM" id="SSF49854">
    <property type="entry name" value="Spermadhesin, CUB domain"/>
    <property type="match status" value="1"/>
</dbReference>
<dbReference type="InterPro" id="IPR038877">
    <property type="entry name" value="THSD1"/>
</dbReference>